<proteinExistence type="predicted"/>
<reference evidence="1" key="1">
    <citation type="submission" date="2014-09" db="EMBL/GenBank/DDBJ databases">
        <authorList>
            <person name="Magalhaes I.L.F."/>
            <person name="Oliveira U."/>
            <person name="Santos F.R."/>
            <person name="Vidigal T.H.D.A."/>
            <person name="Brescovit A.D."/>
            <person name="Santos A.J."/>
        </authorList>
    </citation>
    <scope>NUCLEOTIDE SEQUENCE</scope>
    <source>
        <tissue evidence="1">Shoot tissue taken approximately 20 cm above the soil surface</tissue>
    </source>
</reference>
<accession>A0A0A9H445</accession>
<protein>
    <submittedName>
        <fullName evidence="1">Uncharacterized protein</fullName>
    </submittedName>
</protein>
<reference evidence="1" key="2">
    <citation type="journal article" date="2015" name="Data Brief">
        <title>Shoot transcriptome of the giant reed, Arundo donax.</title>
        <authorList>
            <person name="Barrero R.A."/>
            <person name="Guerrero F.D."/>
            <person name="Moolhuijzen P."/>
            <person name="Goolsby J.A."/>
            <person name="Tidwell J."/>
            <person name="Bellgard S.E."/>
            <person name="Bellgard M.I."/>
        </authorList>
    </citation>
    <scope>NUCLEOTIDE SEQUENCE</scope>
    <source>
        <tissue evidence="1">Shoot tissue taken approximately 20 cm above the soil surface</tissue>
    </source>
</reference>
<organism evidence="1">
    <name type="scientific">Arundo donax</name>
    <name type="common">Giant reed</name>
    <name type="synonym">Donax arundinaceus</name>
    <dbReference type="NCBI Taxonomy" id="35708"/>
    <lineage>
        <taxon>Eukaryota</taxon>
        <taxon>Viridiplantae</taxon>
        <taxon>Streptophyta</taxon>
        <taxon>Embryophyta</taxon>
        <taxon>Tracheophyta</taxon>
        <taxon>Spermatophyta</taxon>
        <taxon>Magnoliopsida</taxon>
        <taxon>Liliopsida</taxon>
        <taxon>Poales</taxon>
        <taxon>Poaceae</taxon>
        <taxon>PACMAD clade</taxon>
        <taxon>Arundinoideae</taxon>
        <taxon>Arundineae</taxon>
        <taxon>Arundo</taxon>
    </lineage>
</organism>
<dbReference type="AlphaFoldDB" id="A0A0A9H445"/>
<evidence type="ECO:0000313" key="1">
    <source>
        <dbReference type="EMBL" id="JAE27633.1"/>
    </source>
</evidence>
<dbReference type="EMBL" id="GBRH01170263">
    <property type="protein sequence ID" value="JAE27633.1"/>
    <property type="molecule type" value="Transcribed_RNA"/>
</dbReference>
<sequence length="41" mass="4462">MQPSASLTTMALTGPSWATKESTQLPSVSFHALTVWSWEPV</sequence>
<name>A0A0A9H445_ARUDO</name>